<accession>A0A9P4LB04</accession>
<dbReference type="GO" id="GO:0031123">
    <property type="term" value="P:RNA 3'-end processing"/>
    <property type="evidence" value="ECO:0007669"/>
    <property type="project" value="TreeGrafter"/>
</dbReference>
<dbReference type="GO" id="GO:0031499">
    <property type="term" value="C:TRAMP complex"/>
    <property type="evidence" value="ECO:0007669"/>
    <property type="project" value="TreeGrafter"/>
</dbReference>
<dbReference type="InterPro" id="IPR054708">
    <property type="entry name" value="MTPAP-like_central"/>
</dbReference>
<feature type="domain" description="Poly(A) RNA polymerase mitochondrial-like central palm" evidence="2">
    <location>
        <begin position="183"/>
        <end position="320"/>
    </location>
</feature>
<dbReference type="AlphaFoldDB" id="A0A9P4LB04"/>
<dbReference type="Pfam" id="PF22600">
    <property type="entry name" value="MTPAP-like_central"/>
    <property type="match status" value="1"/>
</dbReference>
<keyword evidence="4" id="KW-1185">Reference proteome</keyword>
<name>A0A9P4LB04_9PLEO</name>
<dbReference type="InterPro" id="IPR045862">
    <property type="entry name" value="Trf4-like"/>
</dbReference>
<dbReference type="GeneID" id="63852015"/>
<dbReference type="PANTHER" id="PTHR23092:SF15">
    <property type="entry name" value="INACTIVE NON-CANONICAL POLY(A) RNA POLYMERASE PROTEIN TRF4-2-RELATED"/>
    <property type="match status" value="1"/>
</dbReference>
<organism evidence="3 4">
    <name type="scientific">Cucurbitaria berberidis CBS 394.84</name>
    <dbReference type="NCBI Taxonomy" id="1168544"/>
    <lineage>
        <taxon>Eukaryota</taxon>
        <taxon>Fungi</taxon>
        <taxon>Dikarya</taxon>
        <taxon>Ascomycota</taxon>
        <taxon>Pezizomycotina</taxon>
        <taxon>Dothideomycetes</taxon>
        <taxon>Pleosporomycetidae</taxon>
        <taxon>Pleosporales</taxon>
        <taxon>Pleosporineae</taxon>
        <taxon>Cucurbitariaceae</taxon>
        <taxon>Cucurbitaria</taxon>
    </lineage>
</organism>
<evidence type="ECO:0000313" key="4">
    <source>
        <dbReference type="Proteomes" id="UP000800039"/>
    </source>
</evidence>
<dbReference type="GO" id="GO:0010605">
    <property type="term" value="P:negative regulation of macromolecule metabolic process"/>
    <property type="evidence" value="ECO:0007669"/>
    <property type="project" value="UniProtKB-ARBA"/>
</dbReference>
<dbReference type="RefSeq" id="XP_040791118.1">
    <property type="nucleotide sequence ID" value="XM_040934764.1"/>
</dbReference>
<dbReference type="SUPFAM" id="SSF81301">
    <property type="entry name" value="Nucleotidyltransferase"/>
    <property type="match status" value="1"/>
</dbReference>
<protein>
    <recommendedName>
        <fullName evidence="2">Poly(A) RNA polymerase mitochondrial-like central palm domain-containing protein</fullName>
    </recommendedName>
</protein>
<dbReference type="OrthoDB" id="273917at2759"/>
<dbReference type="EMBL" id="ML976615">
    <property type="protein sequence ID" value="KAF1848555.1"/>
    <property type="molecule type" value="Genomic_DNA"/>
</dbReference>
<dbReference type="CDD" id="cd05402">
    <property type="entry name" value="NT_PAP_TUTase"/>
    <property type="match status" value="1"/>
</dbReference>
<dbReference type="InterPro" id="IPR043519">
    <property type="entry name" value="NT_sf"/>
</dbReference>
<sequence length="638" mass="72910">MQSSRTRLICRAHNRFTPSIVLWQHFVAPNPPILNNQQRLSSSATGTTGASQGRATDNGLTLDPHETSSLQQFESEIAASEDITLRPAPTIRKTPTARGHWFETKVEASIAKNVRTKYDSRQASLNASEELLASARAAFELSSDYEGIVVQPMASRKAIKESSLPWCLKDEERTMSGIDRLAIEIERFYEFARPTRYENVARKHVIKQVQSHVRQFLPDHVLEVFGSERTGIPLAMSDIDFRLIWRSRVTDPAQAKLPPTRSERSEAMKDLRELYWTNLRRHKAYLLPKLRYARYPLISMQDRQSGLDVQIVLSNDTSISRVIMHDYMEQYPYLRPVYYVVKTMFDVRGLSDVFRGGFGSYSLFMMIVASVRHKPNPRNDTAGALINFLSFWRDFDTRKQGISIEPPEFFDKDSDLFITDEVKSKIKAGTVNDLPSYMLSLRDPADETNNLGRRGIAIKHVQATFSLLLRRLRADMKANQRPSLLCPLVGHSYMLDYERRGRLQDYGRKVMRQTQAGLAVKAKAIRDAEDKETTEKEAMDKETMGMAVEQEMKEEEETLRLAREERDREWQRLAKARDERLRLKAESLSLLEHGEATANILDIPAVEEDASTKTMGAQDEGQSRPNQPAEVTIESKSS</sequence>
<feature type="compositionally biased region" description="Low complexity" evidence="1">
    <location>
        <begin position="41"/>
        <end position="56"/>
    </location>
</feature>
<evidence type="ECO:0000256" key="1">
    <source>
        <dbReference type="SAM" id="MobiDB-lite"/>
    </source>
</evidence>
<dbReference type="GO" id="GO:0043634">
    <property type="term" value="P:polyadenylation-dependent ncRNA catabolic process"/>
    <property type="evidence" value="ECO:0007669"/>
    <property type="project" value="TreeGrafter"/>
</dbReference>
<evidence type="ECO:0000313" key="3">
    <source>
        <dbReference type="EMBL" id="KAF1848555.1"/>
    </source>
</evidence>
<dbReference type="Proteomes" id="UP000800039">
    <property type="component" value="Unassembled WGS sequence"/>
</dbReference>
<dbReference type="GO" id="GO:1990817">
    <property type="term" value="F:poly(A) RNA polymerase activity"/>
    <property type="evidence" value="ECO:0007669"/>
    <property type="project" value="InterPro"/>
</dbReference>
<evidence type="ECO:0000259" key="2">
    <source>
        <dbReference type="Pfam" id="PF22600"/>
    </source>
</evidence>
<dbReference type="Gene3D" id="3.30.460.10">
    <property type="entry name" value="Beta Polymerase, domain 2"/>
    <property type="match status" value="1"/>
</dbReference>
<dbReference type="GO" id="GO:0003729">
    <property type="term" value="F:mRNA binding"/>
    <property type="evidence" value="ECO:0007669"/>
    <property type="project" value="TreeGrafter"/>
</dbReference>
<proteinExistence type="predicted"/>
<dbReference type="Gene3D" id="1.10.1410.10">
    <property type="match status" value="1"/>
</dbReference>
<feature type="region of interest" description="Disordered" evidence="1">
    <location>
        <begin position="602"/>
        <end position="638"/>
    </location>
</feature>
<gene>
    <name evidence="3" type="ORF">K460DRAFT_375402</name>
</gene>
<dbReference type="SUPFAM" id="SSF81631">
    <property type="entry name" value="PAP/OAS1 substrate-binding domain"/>
    <property type="match status" value="1"/>
</dbReference>
<reference evidence="3" key="1">
    <citation type="submission" date="2020-01" db="EMBL/GenBank/DDBJ databases">
        <authorList>
            <consortium name="DOE Joint Genome Institute"/>
            <person name="Haridas S."/>
            <person name="Albert R."/>
            <person name="Binder M."/>
            <person name="Bloem J."/>
            <person name="Labutti K."/>
            <person name="Salamov A."/>
            <person name="Andreopoulos B."/>
            <person name="Baker S.E."/>
            <person name="Barry K."/>
            <person name="Bills G."/>
            <person name="Bluhm B.H."/>
            <person name="Cannon C."/>
            <person name="Castanera R."/>
            <person name="Culley D.E."/>
            <person name="Daum C."/>
            <person name="Ezra D."/>
            <person name="Gonzalez J.B."/>
            <person name="Henrissat B."/>
            <person name="Kuo A."/>
            <person name="Liang C."/>
            <person name="Lipzen A."/>
            <person name="Lutzoni F."/>
            <person name="Magnuson J."/>
            <person name="Mondo S."/>
            <person name="Nolan M."/>
            <person name="Ohm R."/>
            <person name="Pangilinan J."/>
            <person name="Park H.-J."/>
            <person name="Ramirez L."/>
            <person name="Alfaro M."/>
            <person name="Sun H."/>
            <person name="Tritt A."/>
            <person name="Yoshinaga Y."/>
            <person name="Zwiers L.-H."/>
            <person name="Turgeon B.G."/>
            <person name="Goodwin S.B."/>
            <person name="Spatafora J.W."/>
            <person name="Crous P.W."/>
            <person name="Grigoriev I.V."/>
        </authorList>
    </citation>
    <scope>NUCLEOTIDE SEQUENCE</scope>
    <source>
        <strain evidence="3">CBS 394.84</strain>
    </source>
</reference>
<comment type="caution">
    <text evidence="3">The sequence shown here is derived from an EMBL/GenBank/DDBJ whole genome shotgun (WGS) entry which is preliminary data.</text>
</comment>
<feature type="region of interest" description="Disordered" evidence="1">
    <location>
        <begin position="34"/>
        <end position="68"/>
    </location>
</feature>
<dbReference type="PANTHER" id="PTHR23092">
    <property type="entry name" value="POLY(A) RNA POLYMERASE"/>
    <property type="match status" value="1"/>
</dbReference>
<dbReference type="GO" id="GO:0005730">
    <property type="term" value="C:nucleolus"/>
    <property type="evidence" value="ECO:0007669"/>
    <property type="project" value="TreeGrafter"/>
</dbReference>